<evidence type="ECO:0000256" key="3">
    <source>
        <dbReference type="ARBA" id="ARBA00022691"/>
    </source>
</evidence>
<dbReference type="PRINTS" id="PR02008">
    <property type="entry name" value="RCMTFAMILY"/>
</dbReference>
<organism evidence="8 9">
    <name type="scientific">Cephus cinctus</name>
    <name type="common">Wheat stem sawfly</name>
    <dbReference type="NCBI Taxonomy" id="211228"/>
    <lineage>
        <taxon>Eukaryota</taxon>
        <taxon>Metazoa</taxon>
        <taxon>Ecdysozoa</taxon>
        <taxon>Arthropoda</taxon>
        <taxon>Hexapoda</taxon>
        <taxon>Insecta</taxon>
        <taxon>Pterygota</taxon>
        <taxon>Neoptera</taxon>
        <taxon>Endopterygota</taxon>
        <taxon>Hymenoptera</taxon>
        <taxon>Cephoidea</taxon>
        <taxon>Cephidae</taxon>
        <taxon>Cephus</taxon>
    </lineage>
</organism>
<evidence type="ECO:0000256" key="5">
    <source>
        <dbReference type="PROSITE-ProRule" id="PRU01023"/>
    </source>
</evidence>
<evidence type="ECO:0000313" key="8">
    <source>
        <dbReference type="Proteomes" id="UP000694920"/>
    </source>
</evidence>
<feature type="binding site" evidence="5">
    <location>
        <position position="300"/>
    </location>
    <ligand>
        <name>S-adenosyl-L-methionine</name>
        <dbReference type="ChEBI" id="CHEBI:59789"/>
    </ligand>
</feature>
<dbReference type="PANTHER" id="PTHR22807:SF34">
    <property type="entry name" value="TRNA (CYTOSINE(72)-C(5))-METHYLTRANSFERASE NSUN6"/>
    <property type="match status" value="1"/>
</dbReference>
<feature type="binding site" evidence="5">
    <location>
        <position position="273"/>
    </location>
    <ligand>
        <name>S-adenosyl-L-methionine</name>
        <dbReference type="ChEBI" id="CHEBI:59789"/>
    </ligand>
</feature>
<keyword evidence="2 5" id="KW-0808">Transferase</keyword>
<dbReference type="PANTHER" id="PTHR22807">
    <property type="entry name" value="NOP2 YEAST -RELATED NOL1/NOP2/FMU SUN DOMAIN-CONTAINING"/>
    <property type="match status" value="1"/>
</dbReference>
<evidence type="ECO:0000256" key="4">
    <source>
        <dbReference type="ARBA" id="ARBA00022884"/>
    </source>
</evidence>
<sequence>MSCSLSDYPKSPFKFDKEVREILKAELQKVLHDDQFLTEIEAQEKLNSLLEWFCRAPKNTFFRINTLITDADTVTNYIKKNCHPTPSVSIYPDFPELITVSNPWNSTKYGIIMHSVEVIVDATCGAAVMRGAHVFAPGVVGIPHGTKPGDFVSVFADASKKCKKGSTTFNGEKVYLGNGIIKMTREYLFGNITKYPSGIAVKMTELLSGVPILSDTCLPKGFGLLQNVPSIVCIKVLDPQPGETVLDMCAAPGNKTTHIAALMKNQGRIIALEKIKSKIEKLQNNCKDFSVKNVEIFCIDSTKAVAEDLSSVKINPLCPPFPEETFDRILLDGPCSGLGQRPQIFNSISPAELRSYVPLQRKLFSTAVRLLKPSGILVYSTCTITLAENENMVAWALKTHSCLELQSVPDRIESLGLQDAEVKYSVGFPVEDLQSELAKKDFFTWARFSVQTNMQKLLKHSWINIYIFSSWYVEICIHIFIRIIYLGMKSIVISMLLFP</sequence>
<feature type="domain" description="SAM-dependent MTase RsmB/NOP-type" evidence="7">
    <location>
        <begin position="155"/>
        <end position="436"/>
    </location>
</feature>
<dbReference type="InterPro" id="IPR002478">
    <property type="entry name" value="PUA"/>
</dbReference>
<evidence type="ECO:0000256" key="6">
    <source>
        <dbReference type="SAM" id="Phobius"/>
    </source>
</evidence>
<name>A0AAJ7RHK7_CEPCN</name>
<dbReference type="Proteomes" id="UP000694920">
    <property type="component" value="Unplaced"/>
</dbReference>
<evidence type="ECO:0000259" key="7">
    <source>
        <dbReference type="PROSITE" id="PS51686"/>
    </source>
</evidence>
<keyword evidence="3 5" id="KW-0949">S-adenosyl-L-methionine</keyword>
<dbReference type="InterPro" id="IPR029063">
    <property type="entry name" value="SAM-dependent_MTases_sf"/>
</dbReference>
<dbReference type="SUPFAM" id="SSF53335">
    <property type="entry name" value="S-adenosyl-L-methionine-dependent methyltransferases"/>
    <property type="match status" value="1"/>
</dbReference>
<keyword evidence="6" id="KW-0812">Transmembrane</keyword>
<proteinExistence type="inferred from homology"/>
<dbReference type="Gene3D" id="3.40.50.150">
    <property type="entry name" value="Vaccinia Virus protein VP39"/>
    <property type="match status" value="1"/>
</dbReference>
<dbReference type="InterPro" id="IPR015947">
    <property type="entry name" value="PUA-like_sf"/>
</dbReference>
<dbReference type="InterPro" id="IPR001678">
    <property type="entry name" value="MeTrfase_RsmB-F_NOP2_dom"/>
</dbReference>
<keyword evidence="8" id="KW-1185">Reference proteome</keyword>
<evidence type="ECO:0000313" key="10">
    <source>
        <dbReference type="RefSeq" id="XP_024941096.1"/>
    </source>
</evidence>
<dbReference type="GeneID" id="107267984"/>
<dbReference type="Gene3D" id="2.30.130.10">
    <property type="entry name" value="PUA domain"/>
    <property type="match status" value="1"/>
</dbReference>
<keyword evidence="6" id="KW-0472">Membrane</keyword>
<dbReference type="CDD" id="cd02440">
    <property type="entry name" value="AdoMet_MTases"/>
    <property type="match status" value="1"/>
</dbReference>
<dbReference type="Pfam" id="PF01472">
    <property type="entry name" value="PUA"/>
    <property type="match status" value="1"/>
</dbReference>
<dbReference type="SUPFAM" id="SSF88697">
    <property type="entry name" value="PUA domain-like"/>
    <property type="match status" value="1"/>
</dbReference>
<comment type="similarity">
    <text evidence="5">Belongs to the class I-like SAM-binding methyltransferase superfamily. RsmB/NOP family.</text>
</comment>
<feature type="transmembrane region" description="Helical" evidence="6">
    <location>
        <begin position="462"/>
        <end position="485"/>
    </location>
</feature>
<evidence type="ECO:0000256" key="1">
    <source>
        <dbReference type="ARBA" id="ARBA00022603"/>
    </source>
</evidence>
<gene>
    <name evidence="9 10" type="primary">LOC107267984</name>
</gene>
<dbReference type="InterPro" id="IPR023267">
    <property type="entry name" value="RCMT"/>
</dbReference>
<dbReference type="RefSeq" id="XP_024941095.1">
    <property type="nucleotide sequence ID" value="XM_025085327.1"/>
</dbReference>
<evidence type="ECO:0000313" key="9">
    <source>
        <dbReference type="RefSeq" id="XP_024941095.1"/>
    </source>
</evidence>
<feature type="binding site" evidence="5">
    <location>
        <begin position="249"/>
        <end position="255"/>
    </location>
    <ligand>
        <name>S-adenosyl-L-methionine</name>
        <dbReference type="ChEBI" id="CHEBI:59789"/>
    </ligand>
</feature>
<keyword evidence="4 5" id="KW-0694">RNA-binding</keyword>
<dbReference type="PROSITE" id="PS51686">
    <property type="entry name" value="SAM_MT_RSMB_NOP"/>
    <property type="match status" value="1"/>
</dbReference>
<reference evidence="9 10" key="1">
    <citation type="submission" date="2025-04" db="UniProtKB">
        <authorList>
            <consortium name="RefSeq"/>
        </authorList>
    </citation>
    <scope>IDENTIFICATION</scope>
</reference>
<dbReference type="InterPro" id="IPR049560">
    <property type="entry name" value="MeTrfase_RsmB-F_NOP2_cat"/>
</dbReference>
<keyword evidence="1 5" id="KW-0489">Methyltransferase</keyword>
<feature type="active site" description="Nucleophile" evidence="5">
    <location>
        <position position="382"/>
    </location>
</feature>
<dbReference type="RefSeq" id="XP_024941096.1">
    <property type="nucleotide sequence ID" value="XM_025085328.1"/>
</dbReference>
<dbReference type="GO" id="GO:0001510">
    <property type="term" value="P:RNA methylation"/>
    <property type="evidence" value="ECO:0007669"/>
    <property type="project" value="InterPro"/>
</dbReference>
<dbReference type="InterPro" id="IPR036974">
    <property type="entry name" value="PUA_sf"/>
</dbReference>
<dbReference type="GO" id="GO:0003723">
    <property type="term" value="F:RNA binding"/>
    <property type="evidence" value="ECO:0007669"/>
    <property type="project" value="UniProtKB-UniRule"/>
</dbReference>
<protein>
    <submittedName>
        <fullName evidence="9 10">Methyltransferase NSUN6 isoform X1</fullName>
    </submittedName>
</protein>
<dbReference type="PROSITE" id="PS50890">
    <property type="entry name" value="PUA"/>
    <property type="match status" value="1"/>
</dbReference>
<accession>A0AAJ7RHK7</accession>
<keyword evidence="6" id="KW-1133">Transmembrane helix</keyword>
<dbReference type="Pfam" id="PF01189">
    <property type="entry name" value="Methyltr_RsmB-F"/>
    <property type="match status" value="1"/>
</dbReference>
<dbReference type="CDD" id="cd21150">
    <property type="entry name" value="PUA_NSun6-like"/>
    <property type="match status" value="1"/>
</dbReference>
<dbReference type="GO" id="GO:0008173">
    <property type="term" value="F:RNA methyltransferase activity"/>
    <property type="evidence" value="ECO:0007669"/>
    <property type="project" value="InterPro"/>
</dbReference>
<dbReference type="AlphaFoldDB" id="A0AAJ7RHK7"/>
<evidence type="ECO:0000256" key="2">
    <source>
        <dbReference type="ARBA" id="ARBA00022679"/>
    </source>
</evidence>
<feature type="binding site" evidence="5">
    <location>
        <position position="332"/>
    </location>
    <ligand>
        <name>S-adenosyl-L-methionine</name>
        <dbReference type="ChEBI" id="CHEBI:59789"/>
    </ligand>
</feature>